<feature type="domain" description="EGF-like" evidence="5">
    <location>
        <begin position="453"/>
        <end position="485"/>
    </location>
</feature>
<comment type="caution">
    <text evidence="6">The sequence shown here is derived from an EMBL/GenBank/DDBJ whole genome shotgun (WGS) entry which is preliminary data.</text>
</comment>
<evidence type="ECO:0000256" key="3">
    <source>
        <dbReference type="PROSITE-ProRule" id="PRU00076"/>
    </source>
</evidence>
<dbReference type="InterPro" id="IPR011042">
    <property type="entry name" value="6-blade_b-propeller_TolB-like"/>
</dbReference>
<dbReference type="InterPro" id="IPR015919">
    <property type="entry name" value="Cadherin-like_sf"/>
</dbReference>
<dbReference type="PROSITE" id="PS50026">
    <property type="entry name" value="EGF_3"/>
    <property type="match status" value="1"/>
</dbReference>
<gene>
    <name evidence="6" type="ORF">C9374_001102</name>
</gene>
<dbReference type="PANTHER" id="PTHR46388">
    <property type="entry name" value="NHL REPEAT-CONTAINING PROTEIN 2"/>
    <property type="match status" value="1"/>
</dbReference>
<feature type="disulfide bond" evidence="3">
    <location>
        <begin position="475"/>
        <end position="484"/>
    </location>
</feature>
<dbReference type="Pfam" id="PF16184">
    <property type="entry name" value="Cadherin_3"/>
    <property type="match status" value="1"/>
</dbReference>
<organism evidence="6 7">
    <name type="scientific">Naegleria lovaniensis</name>
    <name type="common">Amoeba</name>
    <dbReference type="NCBI Taxonomy" id="51637"/>
    <lineage>
        <taxon>Eukaryota</taxon>
        <taxon>Discoba</taxon>
        <taxon>Heterolobosea</taxon>
        <taxon>Tetramitia</taxon>
        <taxon>Eutetramitia</taxon>
        <taxon>Vahlkampfiidae</taxon>
        <taxon>Naegleria</taxon>
    </lineage>
</organism>
<dbReference type="Gene3D" id="2.40.10.500">
    <property type="match status" value="1"/>
</dbReference>
<dbReference type="RefSeq" id="XP_044551500.1">
    <property type="nucleotide sequence ID" value="XM_044686628.1"/>
</dbReference>
<dbReference type="AlphaFoldDB" id="A0AA88GXI1"/>
<keyword evidence="4" id="KW-0472">Membrane</keyword>
<dbReference type="SUPFAM" id="SSF63829">
    <property type="entry name" value="Calcium-dependent phosphotriesterase"/>
    <property type="match status" value="1"/>
</dbReference>
<keyword evidence="4" id="KW-1133">Transmembrane helix</keyword>
<dbReference type="InterPro" id="IPR006644">
    <property type="entry name" value="Cadg"/>
</dbReference>
<keyword evidence="4" id="KW-0812">Transmembrane</keyword>
<dbReference type="PANTHER" id="PTHR46388:SF2">
    <property type="entry name" value="NHL REPEAT-CONTAINING PROTEIN 2"/>
    <property type="match status" value="1"/>
</dbReference>
<dbReference type="InterPro" id="IPR013111">
    <property type="entry name" value="EGF_extracell"/>
</dbReference>
<dbReference type="Pfam" id="PF05345">
    <property type="entry name" value="He_PIG"/>
    <property type="match status" value="1"/>
</dbReference>
<dbReference type="GeneID" id="68093558"/>
<dbReference type="Pfam" id="PF07974">
    <property type="entry name" value="EGF_2"/>
    <property type="match status" value="2"/>
</dbReference>
<reference evidence="6 7" key="1">
    <citation type="journal article" date="2018" name="BMC Genomics">
        <title>The genome of Naegleria lovaniensis, the basis for a comparative approach to unravel pathogenicity factors of the human pathogenic amoeba N. fowleri.</title>
        <authorList>
            <person name="Liechti N."/>
            <person name="Schurch N."/>
            <person name="Bruggmann R."/>
            <person name="Wittwer M."/>
        </authorList>
    </citation>
    <scope>NUCLEOTIDE SEQUENCE [LARGE SCALE GENOMIC DNA]</scope>
    <source>
        <strain evidence="6 7">ATCC 30569</strain>
    </source>
</reference>
<dbReference type="Gene3D" id="2.10.25.10">
    <property type="entry name" value="Laminin"/>
    <property type="match status" value="3"/>
</dbReference>
<evidence type="ECO:0000256" key="4">
    <source>
        <dbReference type="SAM" id="Phobius"/>
    </source>
</evidence>
<dbReference type="SMART" id="SM00736">
    <property type="entry name" value="CADG"/>
    <property type="match status" value="1"/>
</dbReference>
<dbReference type="PROSITE" id="PS00022">
    <property type="entry name" value="EGF_1"/>
    <property type="match status" value="1"/>
</dbReference>
<keyword evidence="2 3" id="KW-1015">Disulfide bond</keyword>
<feature type="transmembrane region" description="Helical" evidence="4">
    <location>
        <begin position="7"/>
        <end position="27"/>
    </location>
</feature>
<dbReference type="SUPFAM" id="SSF49313">
    <property type="entry name" value="Cadherin-like"/>
    <property type="match status" value="1"/>
</dbReference>
<proteinExistence type="predicted"/>
<dbReference type="Gene3D" id="2.60.40.10">
    <property type="entry name" value="Immunoglobulins"/>
    <property type="match status" value="1"/>
</dbReference>
<evidence type="ECO:0000259" key="5">
    <source>
        <dbReference type="PROSITE" id="PS50026"/>
    </source>
</evidence>
<keyword evidence="1" id="KW-0677">Repeat</keyword>
<dbReference type="GO" id="GO:0005509">
    <property type="term" value="F:calcium ion binding"/>
    <property type="evidence" value="ECO:0007669"/>
    <property type="project" value="InterPro"/>
</dbReference>
<evidence type="ECO:0000256" key="1">
    <source>
        <dbReference type="ARBA" id="ARBA00022737"/>
    </source>
</evidence>
<evidence type="ECO:0000313" key="7">
    <source>
        <dbReference type="Proteomes" id="UP000816034"/>
    </source>
</evidence>
<dbReference type="EMBL" id="PYSW02000012">
    <property type="protein sequence ID" value="KAG2387508.1"/>
    <property type="molecule type" value="Genomic_DNA"/>
</dbReference>
<dbReference type="InterPro" id="IPR001258">
    <property type="entry name" value="NHL_repeat"/>
</dbReference>
<name>A0AA88GXI1_NAELO</name>
<dbReference type="PROSITE" id="PS01186">
    <property type="entry name" value="EGF_2"/>
    <property type="match status" value="1"/>
</dbReference>
<dbReference type="Pfam" id="PF01436">
    <property type="entry name" value="NHL"/>
    <property type="match status" value="1"/>
</dbReference>
<protein>
    <recommendedName>
        <fullName evidence="5">EGF-like domain-containing protein</fullName>
    </recommendedName>
</protein>
<keyword evidence="7" id="KW-1185">Reference proteome</keyword>
<comment type="caution">
    <text evidence="3">Lacks conserved residue(s) required for the propagation of feature annotation.</text>
</comment>
<dbReference type="InterPro" id="IPR013783">
    <property type="entry name" value="Ig-like_fold"/>
</dbReference>
<feature type="transmembrane region" description="Helical" evidence="4">
    <location>
        <begin position="707"/>
        <end position="732"/>
    </location>
</feature>
<dbReference type="InterPro" id="IPR000742">
    <property type="entry name" value="EGF"/>
</dbReference>
<dbReference type="Gene3D" id="2.120.10.30">
    <property type="entry name" value="TolB, C-terminal domain"/>
    <property type="match status" value="2"/>
</dbReference>
<keyword evidence="3" id="KW-0245">EGF-like domain</keyword>
<accession>A0AA88GXI1</accession>
<evidence type="ECO:0000256" key="2">
    <source>
        <dbReference type="ARBA" id="ARBA00023157"/>
    </source>
</evidence>
<sequence>MCPRLRLVQYLCFLNLLVVCVFLAPVVTCAYSITTIVGTGAQGSGGDSGNALSAQLYWPKGVYEYNNEIYIADTYNHKIRKVSQTGIITTIAGTGNQGYSGDLGLAINAQLSLPTYVYVDSTGVYVADAGNNCIRRIQNDRIETVFSTGLQNPLFVSFNSNRDMYIVDADNNVLKKVSNGVVSNMVGSGTRGFGGDGSSATSALLDRPAGAYMSSSSNEIYISDTYNNRIRKVSSSGFISTLAGSTQGFSGDGNLARDARLDHPSRLLVNSKGVLFFADTNNHVIRKISGDIITTVAGIGGSNGFNDGSFYIADSLNNRIRMLRPLCNGVVSNDPSVCSGRGQCLDEDTCTCTQPSLYGGPYCELPKCNNKLSNETGVCNARGTCSSPNTCTCTEPAKFGGNDCEFPKCFGILQTMASTVCSGHGSCDSPDVCRCNAKWTGPACDMPICFGMNQNETSRVCSGRGTCNGPDLCVCNSGFTGQSCEKSIPVLLVNKMFISQGQTITITTNELQASDPVANDSQLQFIVSNMLYGRFELSSVSVNVFSQQQVKDGQVKFVHTGTNNQPPTFQITVSNGVVQTSQQSPSITFNVGPYVNDKMLDQTVQVDQEFKIPVSKNMFIDPDGETLTSYASLETGQPLPSWIKFDEKTYFLSGKSSEPSTNKFKFYVVDRGNLKAECVFSFKVVANSGSSGNSGNSGNSGLGVADIVGIAVGISTPILTIIGLLVGGGGIWQCVKHFKKPKSTLSPATTEISLEDTSATVAPKPEV</sequence>
<evidence type="ECO:0000313" key="6">
    <source>
        <dbReference type="EMBL" id="KAG2387508.1"/>
    </source>
</evidence>
<dbReference type="Proteomes" id="UP000816034">
    <property type="component" value="Unassembled WGS sequence"/>
</dbReference>
<dbReference type="GO" id="GO:0016020">
    <property type="term" value="C:membrane"/>
    <property type="evidence" value="ECO:0007669"/>
    <property type="project" value="InterPro"/>
</dbReference>